<keyword evidence="5" id="KW-0067">ATP-binding</keyword>
<dbReference type="InterPro" id="IPR002464">
    <property type="entry name" value="DNA/RNA_helicase_DEAH_CS"/>
</dbReference>
<dbReference type="EC" id="3.6.4.13" evidence="1"/>
<dbReference type="CDD" id="cd17978">
    <property type="entry name" value="DEXHc_DHX33"/>
    <property type="match status" value="1"/>
</dbReference>
<dbReference type="Gene3D" id="3.40.50.300">
    <property type="entry name" value="P-loop containing nucleotide triphosphate hydrolases"/>
    <property type="match status" value="2"/>
</dbReference>
<name>A0AAW2HUL8_9NEOP</name>
<dbReference type="SMART" id="SM00847">
    <property type="entry name" value="HA2"/>
    <property type="match status" value="1"/>
</dbReference>
<dbReference type="SUPFAM" id="SSF52540">
    <property type="entry name" value="P-loop containing nucleoside triphosphate hydrolases"/>
    <property type="match status" value="1"/>
</dbReference>
<dbReference type="AlphaFoldDB" id="A0AAW2HUL8"/>
<reference evidence="9" key="1">
    <citation type="journal article" date="2024" name="Gigascience">
        <title>Chromosome-level genome of the poultry shaft louse Menopon gallinae provides insight into the host-switching and adaptive evolution of parasitic lice.</title>
        <authorList>
            <person name="Xu Y."/>
            <person name="Ma L."/>
            <person name="Liu S."/>
            <person name="Liang Y."/>
            <person name="Liu Q."/>
            <person name="He Z."/>
            <person name="Tian L."/>
            <person name="Duan Y."/>
            <person name="Cai W."/>
            <person name="Li H."/>
            <person name="Song F."/>
        </authorList>
    </citation>
    <scope>NUCLEOTIDE SEQUENCE</scope>
    <source>
        <strain evidence="9">Cailab_2023a</strain>
    </source>
</reference>
<keyword evidence="2" id="KW-0547">Nucleotide-binding</keyword>
<comment type="catalytic activity">
    <reaction evidence="6">
        <text>ATP + H2O = ADP + phosphate + H(+)</text>
        <dbReference type="Rhea" id="RHEA:13065"/>
        <dbReference type="ChEBI" id="CHEBI:15377"/>
        <dbReference type="ChEBI" id="CHEBI:15378"/>
        <dbReference type="ChEBI" id="CHEBI:30616"/>
        <dbReference type="ChEBI" id="CHEBI:43474"/>
        <dbReference type="ChEBI" id="CHEBI:456216"/>
        <dbReference type="EC" id="3.6.4.13"/>
    </reaction>
</comment>
<dbReference type="SMART" id="SM00487">
    <property type="entry name" value="DEXDc"/>
    <property type="match status" value="1"/>
</dbReference>
<evidence type="ECO:0000256" key="2">
    <source>
        <dbReference type="ARBA" id="ARBA00022741"/>
    </source>
</evidence>
<dbReference type="GO" id="GO:0005730">
    <property type="term" value="C:nucleolus"/>
    <property type="evidence" value="ECO:0007669"/>
    <property type="project" value="UniProtKB-ARBA"/>
</dbReference>
<sequence>MESKYFANGYAKKAISNNRPRHITFEGPSLPKISKIDSKCQKLPLKLNLTKTANLTEQRQALPVYNAKQKILSLIEKYETLIIIGETGCGKTTQIPQFIYEERLNGGKVIGVTQPRRVAATTLSTRVAQEVNTVLGDIVGYSIRFEDVTSSHTKLKFLTDGMLLREAISDELLSAYSFIILDEAHERTVHTDVLFGIIKKAQKMRKEAHLPLLKVIVMSATMDVDHFSSYFGNAPVAYLEGRQFSVDIYHSVLPQEDYLFSCLVTVFKIHQLAPPNDDILIFLTGQEEIEGVVLKIKSIAKDLENIVPLLRVLPLYSSLPSSQLNEPFKPTPPGMRKIVISTNVAETSITIPGIKYVIDSGKVKCRTFNPTTSLDMFKVQTISQAQAWQRAGRAGRDSDGHCYRMFTKEEFSKMDQNPTPEIQRCNLASITLQLLTLGINILTFDLMDKPPIESIKAALKELKMLGAIDSVEDPKLTKLGTLMAQFPIDPRYSKILLSASEFGCIDEILSIIALLSGESVLFQPSTKREEAKEAHRKFCSSMGDHISLLNILRNFKKVAQPKQWCHENYLHMRNLKYALDIRKQLLEICKRNDINITSCGQDLDKVRKCLISGLFMNVAELQLDKKYLSISTRQTVSIHPSSFLSGTLPHCVLFSEIVHTSKCYIRLLTVVDPDWLTEMMPDYFREHPLSTPGLR</sequence>
<protein>
    <recommendedName>
        <fullName evidence="1">RNA helicase</fullName>
        <ecNumber evidence="1">3.6.4.13</ecNumber>
    </recommendedName>
</protein>
<dbReference type="GO" id="GO:0005524">
    <property type="term" value="F:ATP binding"/>
    <property type="evidence" value="ECO:0007669"/>
    <property type="project" value="UniProtKB-KW"/>
</dbReference>
<dbReference type="PROSITE" id="PS51194">
    <property type="entry name" value="HELICASE_CTER"/>
    <property type="match status" value="1"/>
</dbReference>
<evidence type="ECO:0000256" key="6">
    <source>
        <dbReference type="ARBA" id="ARBA00047984"/>
    </source>
</evidence>
<keyword evidence="4" id="KW-0347">Helicase</keyword>
<dbReference type="InterPro" id="IPR007502">
    <property type="entry name" value="Helicase-assoc_dom"/>
</dbReference>
<dbReference type="InterPro" id="IPR027417">
    <property type="entry name" value="P-loop_NTPase"/>
</dbReference>
<gene>
    <name evidence="9" type="ORF">PYX00_006247</name>
</gene>
<dbReference type="GO" id="GO:0003725">
    <property type="term" value="F:double-stranded RNA binding"/>
    <property type="evidence" value="ECO:0007669"/>
    <property type="project" value="TreeGrafter"/>
</dbReference>
<evidence type="ECO:0000259" key="8">
    <source>
        <dbReference type="PROSITE" id="PS51194"/>
    </source>
</evidence>
<dbReference type="Gene3D" id="1.20.120.1080">
    <property type="match status" value="1"/>
</dbReference>
<accession>A0AAW2HUL8</accession>
<evidence type="ECO:0000256" key="4">
    <source>
        <dbReference type="ARBA" id="ARBA00022806"/>
    </source>
</evidence>
<dbReference type="SMART" id="SM00490">
    <property type="entry name" value="HELICc"/>
    <property type="match status" value="1"/>
</dbReference>
<dbReference type="Pfam" id="PF04408">
    <property type="entry name" value="WHD_HA2"/>
    <property type="match status" value="1"/>
</dbReference>
<dbReference type="GO" id="GO:0045943">
    <property type="term" value="P:positive regulation of transcription by RNA polymerase I"/>
    <property type="evidence" value="ECO:0007669"/>
    <property type="project" value="TreeGrafter"/>
</dbReference>
<organism evidence="9">
    <name type="scientific">Menopon gallinae</name>
    <name type="common">poultry shaft louse</name>
    <dbReference type="NCBI Taxonomy" id="328185"/>
    <lineage>
        <taxon>Eukaryota</taxon>
        <taxon>Metazoa</taxon>
        <taxon>Ecdysozoa</taxon>
        <taxon>Arthropoda</taxon>
        <taxon>Hexapoda</taxon>
        <taxon>Insecta</taxon>
        <taxon>Pterygota</taxon>
        <taxon>Neoptera</taxon>
        <taxon>Paraneoptera</taxon>
        <taxon>Psocodea</taxon>
        <taxon>Troctomorpha</taxon>
        <taxon>Phthiraptera</taxon>
        <taxon>Amblycera</taxon>
        <taxon>Menoponidae</taxon>
        <taxon>Menopon</taxon>
    </lineage>
</organism>
<dbReference type="InterPro" id="IPR011545">
    <property type="entry name" value="DEAD/DEAH_box_helicase_dom"/>
</dbReference>
<dbReference type="InterPro" id="IPR014001">
    <property type="entry name" value="Helicase_ATP-bd"/>
</dbReference>
<comment type="caution">
    <text evidence="9">The sequence shown here is derived from an EMBL/GenBank/DDBJ whole genome shotgun (WGS) entry which is preliminary data.</text>
</comment>
<evidence type="ECO:0000313" key="9">
    <source>
        <dbReference type="EMBL" id="KAL0273615.1"/>
    </source>
</evidence>
<evidence type="ECO:0000256" key="5">
    <source>
        <dbReference type="ARBA" id="ARBA00022840"/>
    </source>
</evidence>
<evidence type="ECO:0000256" key="1">
    <source>
        <dbReference type="ARBA" id="ARBA00012552"/>
    </source>
</evidence>
<dbReference type="PANTHER" id="PTHR18934:SF118">
    <property type="entry name" value="ATP-DEPENDENT RNA HELICASE DHX33"/>
    <property type="match status" value="1"/>
</dbReference>
<dbReference type="Pfam" id="PF00271">
    <property type="entry name" value="Helicase_C"/>
    <property type="match status" value="1"/>
</dbReference>
<dbReference type="InterPro" id="IPR048333">
    <property type="entry name" value="HA2_WH"/>
</dbReference>
<feature type="domain" description="Helicase ATP-binding" evidence="7">
    <location>
        <begin position="72"/>
        <end position="240"/>
    </location>
</feature>
<dbReference type="GO" id="GO:0016787">
    <property type="term" value="F:hydrolase activity"/>
    <property type="evidence" value="ECO:0007669"/>
    <property type="project" value="UniProtKB-KW"/>
</dbReference>
<dbReference type="Pfam" id="PF21010">
    <property type="entry name" value="HA2_C"/>
    <property type="match status" value="1"/>
</dbReference>
<dbReference type="CDD" id="cd18791">
    <property type="entry name" value="SF2_C_RHA"/>
    <property type="match status" value="1"/>
</dbReference>
<dbReference type="GO" id="GO:0003724">
    <property type="term" value="F:RNA helicase activity"/>
    <property type="evidence" value="ECO:0007669"/>
    <property type="project" value="UniProtKB-EC"/>
</dbReference>
<dbReference type="Pfam" id="PF07717">
    <property type="entry name" value="OB_NTP_bind"/>
    <property type="match status" value="1"/>
</dbReference>
<proteinExistence type="predicted"/>
<dbReference type="Pfam" id="PF00270">
    <property type="entry name" value="DEAD"/>
    <property type="match status" value="1"/>
</dbReference>
<dbReference type="EMBL" id="JARGDH010000003">
    <property type="protein sequence ID" value="KAL0273615.1"/>
    <property type="molecule type" value="Genomic_DNA"/>
</dbReference>
<dbReference type="PROSITE" id="PS00690">
    <property type="entry name" value="DEAH_ATP_HELICASE"/>
    <property type="match status" value="1"/>
</dbReference>
<dbReference type="PROSITE" id="PS51192">
    <property type="entry name" value="HELICASE_ATP_BIND_1"/>
    <property type="match status" value="1"/>
</dbReference>
<dbReference type="FunFam" id="3.40.50.300:FF:000145">
    <property type="entry name" value="probable ATP-dependent RNA helicase DHX40"/>
    <property type="match status" value="1"/>
</dbReference>
<dbReference type="InterPro" id="IPR011709">
    <property type="entry name" value="DEAD-box_helicase_OB_fold"/>
</dbReference>
<evidence type="ECO:0000256" key="3">
    <source>
        <dbReference type="ARBA" id="ARBA00022801"/>
    </source>
</evidence>
<dbReference type="FunFam" id="3.40.50.300:FF:000750">
    <property type="entry name" value="Putative ATP-dependent RNA helicase DHX33"/>
    <property type="match status" value="1"/>
</dbReference>
<dbReference type="InterPro" id="IPR001650">
    <property type="entry name" value="Helicase_C-like"/>
</dbReference>
<dbReference type="PANTHER" id="PTHR18934">
    <property type="entry name" value="ATP-DEPENDENT RNA HELICASE"/>
    <property type="match status" value="1"/>
</dbReference>
<keyword evidence="3" id="KW-0378">Hydrolase</keyword>
<evidence type="ECO:0000259" key="7">
    <source>
        <dbReference type="PROSITE" id="PS51192"/>
    </source>
</evidence>
<feature type="domain" description="Helicase C-terminal" evidence="8">
    <location>
        <begin position="245"/>
        <end position="438"/>
    </location>
</feature>